<reference evidence="4" key="1">
    <citation type="submission" date="2016-05" db="EMBL/GenBank/DDBJ databases">
        <title>Draft genome of Corynebacterium afermentans subsp. afermentans LCDC 88199T.</title>
        <authorList>
            <person name="Bernier A.-M."/>
            <person name="Bernard K."/>
        </authorList>
    </citation>
    <scope>NUCLEOTIDE SEQUENCE [LARGE SCALE GENOMIC DNA]</scope>
    <source>
        <strain evidence="4">NML130454</strain>
    </source>
</reference>
<evidence type="ECO:0000259" key="2">
    <source>
        <dbReference type="SMART" id="SM00493"/>
    </source>
</evidence>
<dbReference type="Pfam" id="PF18818">
    <property type="entry name" value="MPTase-PolyVal"/>
    <property type="match status" value="1"/>
</dbReference>
<dbReference type="Pfam" id="PF18974">
    <property type="entry name" value="DUF5710"/>
    <property type="match status" value="3"/>
</dbReference>
<evidence type="ECO:0000313" key="4">
    <source>
        <dbReference type="Proteomes" id="UP000077726"/>
    </source>
</evidence>
<feature type="region of interest" description="Disordered" evidence="1">
    <location>
        <begin position="956"/>
        <end position="987"/>
    </location>
</feature>
<evidence type="ECO:0000256" key="1">
    <source>
        <dbReference type="SAM" id="MobiDB-lite"/>
    </source>
</evidence>
<dbReference type="AlphaFoldDB" id="A0A1B6VZC9"/>
<keyword evidence="4" id="KW-1185">Reference proteome</keyword>
<dbReference type="Proteomes" id="UP000077726">
    <property type="component" value="Unassembled WGS sequence"/>
</dbReference>
<dbReference type="InterPro" id="IPR006171">
    <property type="entry name" value="TOPRIM_dom"/>
</dbReference>
<evidence type="ECO:0000313" key="3">
    <source>
        <dbReference type="EMBL" id="OAM43547.1"/>
    </source>
</evidence>
<feature type="compositionally biased region" description="Basic and acidic residues" evidence="1">
    <location>
        <begin position="963"/>
        <end position="975"/>
    </location>
</feature>
<comment type="caution">
    <text evidence="3">The sequence shown here is derived from an EMBL/GenBank/DDBJ whole genome shotgun (WGS) entry which is preliminary data.</text>
</comment>
<feature type="domain" description="Toprim" evidence="2">
    <location>
        <begin position="828"/>
        <end position="912"/>
    </location>
</feature>
<dbReference type="SMART" id="SM00493">
    <property type="entry name" value="TOPRIM"/>
    <property type="match status" value="1"/>
</dbReference>
<dbReference type="InterPro" id="IPR013610">
    <property type="entry name" value="ArdC_N"/>
</dbReference>
<dbReference type="Pfam" id="PF08401">
    <property type="entry name" value="ArdcN"/>
    <property type="match status" value="1"/>
</dbReference>
<proteinExistence type="predicted"/>
<name>A0A1B6VZC9_9NEIS</name>
<dbReference type="EMBL" id="LXSQ01000013">
    <property type="protein sequence ID" value="OAM43547.1"/>
    <property type="molecule type" value="Genomic_DNA"/>
</dbReference>
<gene>
    <name evidence="3" type="ORF">A7Q00_05110</name>
</gene>
<dbReference type="InterPro" id="IPR043764">
    <property type="entry name" value="DUF5710"/>
</dbReference>
<dbReference type="InterPro" id="IPR041459">
    <property type="entry name" value="MPTase-PolyVal"/>
</dbReference>
<organism evidence="3 4">
    <name type="scientific">Eikenella halliae</name>
    <dbReference type="NCBI Taxonomy" id="1795832"/>
    <lineage>
        <taxon>Bacteria</taxon>
        <taxon>Pseudomonadati</taxon>
        <taxon>Pseudomonadota</taxon>
        <taxon>Betaproteobacteria</taxon>
        <taxon>Neisseriales</taxon>
        <taxon>Neisseriaceae</taxon>
        <taxon>Eikenella</taxon>
    </lineage>
</organism>
<dbReference type="RefSeq" id="WP_064089539.1">
    <property type="nucleotide sequence ID" value="NZ_LXSQ01000013.1"/>
</dbReference>
<dbReference type="GO" id="GO:0003697">
    <property type="term" value="F:single-stranded DNA binding"/>
    <property type="evidence" value="ECO:0007669"/>
    <property type="project" value="InterPro"/>
</dbReference>
<protein>
    <recommendedName>
        <fullName evidence="2">Toprim domain-containing protein</fullName>
    </recommendedName>
</protein>
<accession>A0A1B6VZC9</accession>
<dbReference type="OrthoDB" id="9792687at2"/>
<sequence length="987" mass="110136">MTAKKPFYQQVADKLIEQLQQGTAPWQKPWDGEGMPDHMPHNTITGRRYRGINNLWLLAQQRQDPRWMTYKQAAAIGAQVRKGEKGTVIEYWKFTEEINKTDEQGREIIGADGKPEKETVQLERPKVFHAVVFNAEQIDNLPPLEIPPLAWDPAEQAETILRNSGALIQHRAGDRAFYSLRTDSITLPLREQFADAGHYYAVALHELGHWTGHETRLNRDMAHPFGSEGYAREELRAEIASLMLSQDLGVSFHPEQHASYVESWIKALQDDPMEIMRAAADAEKIHAYVMELAQMQTVEQQQEESMGQTQQNIDEASLDAERQALQAVQDESIAELVGSLVKEHRVSDLKQLDAIVAMIEEGGRQGAFWQRHQPPADEAAFLVKLVEARTVLDDAAHQMAAEVESVAEQLQPFLPPQSDDEAVKIVSDEKRYVQIPYADKNEAKALGARWDKEKKSWYIPPGVNQAPFEKWLNSPVNQAQAVNTTEPAADKILIDVPYGEKNDARALGARWDKEQKSWYIPAGTNAALFARWMQAKPEVVAEEAAPDSMPQDAAVEQQAAAVQQERQAIRQQQGDQTLERVYLAVPYAERGAAKEQGARWDKANKSWYIASDHPNLSAVAKWLPENQALQSEPAMSPQEEFADKLRELGCVVEKGHPFMDGQKHRITTVGDKAGEKSGFYIAYLDGHPAGYVKNNRTGQEERWKAKGHSLSPAEKAKLAAESASKLQQREEQKRQAQEAAVGRIKHYMRGYQPVSEPTPYLQAKGIQPQPGIFTDRTGQKTYIPVYNIEGELRSMQYIQPDGTKRFAKDSQQEGCLHVVGGRDLQTASTIVLAEGYATAATINEATDETVACVAAFNSGNLPLVAAELNRRYPEKQFLVAGDDDLAVQAKQGRNPGREKAMEAAAVLNCPAVLPVFAPGEQSADQKAFTDFNDLAQKSAFGREGVAKQIGEKIRAQAVTQTARQDRKPPQPEREQAVAVKKRSGPRR</sequence>
<dbReference type="InterPro" id="IPR034154">
    <property type="entry name" value="TOPRIM_DnaG/twinkle"/>
</dbReference>
<dbReference type="CDD" id="cd01029">
    <property type="entry name" value="TOPRIM_primases"/>
    <property type="match status" value="1"/>
</dbReference>
<dbReference type="STRING" id="1795832.A7Q00_05110"/>